<proteinExistence type="predicted"/>
<dbReference type="GO" id="GO:0003677">
    <property type="term" value="F:DNA binding"/>
    <property type="evidence" value="ECO:0007669"/>
    <property type="project" value="InterPro"/>
</dbReference>
<organism evidence="4 6">
    <name type="scientific">Eggerthella sinensis</name>
    <dbReference type="NCBI Taxonomy" id="242230"/>
    <lineage>
        <taxon>Bacteria</taxon>
        <taxon>Bacillati</taxon>
        <taxon>Actinomycetota</taxon>
        <taxon>Coriobacteriia</taxon>
        <taxon>Eggerthellales</taxon>
        <taxon>Eggerthellaceae</taxon>
        <taxon>Eggerthella</taxon>
    </lineage>
</organism>
<reference evidence="3 5" key="1">
    <citation type="journal article" date="2018" name="Elife">
        <title>Discovery and characterization of a prevalent human gut bacterial enzyme sufficient for the inactivation of a family of plant toxins.</title>
        <authorList>
            <person name="Koppel N."/>
            <person name="Bisanz J.E."/>
            <person name="Pandelia M.E."/>
            <person name="Turnbaugh P.J."/>
            <person name="Balskus E.P."/>
        </authorList>
    </citation>
    <scope>NUCLEOTIDE SEQUENCE [LARGE SCALE GENOMIC DNA]</scope>
    <source>
        <strain evidence="3 5">DSM 16107</strain>
    </source>
</reference>
<evidence type="ECO:0000313" key="5">
    <source>
        <dbReference type="Proteomes" id="UP000253817"/>
    </source>
</evidence>
<evidence type="ECO:0000256" key="1">
    <source>
        <dbReference type="SAM" id="Coils"/>
    </source>
</evidence>
<accession>A0A3N0IZX3</accession>
<dbReference type="InterPro" id="IPR003356">
    <property type="entry name" value="DNA_methylase_A-5"/>
</dbReference>
<dbReference type="RefSeq" id="WP_114546906.1">
    <property type="nucleotide sequence ID" value="NZ_PPTT01000020.1"/>
</dbReference>
<dbReference type="PANTHER" id="PTHR42998">
    <property type="entry name" value="TYPE I RESTRICTION ENZYME HINDVIIP M PROTEIN-RELATED"/>
    <property type="match status" value="1"/>
</dbReference>
<evidence type="ECO:0000259" key="2">
    <source>
        <dbReference type="Pfam" id="PF02384"/>
    </source>
</evidence>
<sequence length="486" mass="51898">MWDARTQAAESARAAWQAQRASMVAAGAEREAERLKSACESVLQACATGMPLRHLSACAVVSDAGTVDLTGRVVQQRQGRFPYYRRGFDRAFIDDYTFEGRRLLVGGTGVVATRDGALVVVEARGRFSVSRLYHVVEPDEEDFAYVREALRGIDAARLARGTNAVRSVALADLRSAVLPWPEPEVRARFVDATARCDACGARELKRLLVAAWMLEAHAIDRLEDAPVRSIPAAEGGLGCGGDRDARAWDDGVVALAEGLLDAMTDASATPLDVVAATSDLSRHPCGQRRAVCVCFPPSCVGRRDAWSDAPLDESDPRWVLGVPPRTRASYAWVQQTIAAMDETGCALLLLDNAPLHASAGRDAAARRAWAESGLVEAVVALPGGVFPDGRPPASFVLMRKGRSVGAPTLFIDAQTCGRTTAFSQRGAERRLPYAVVERIVEAYASWKAGANTAVAGTAEGFSCRAASVAEVAAHDGLLTAWTYVSS</sequence>
<dbReference type="EMBL" id="PPTT01000020">
    <property type="protein sequence ID" value="RDB67911.1"/>
    <property type="molecule type" value="Genomic_DNA"/>
</dbReference>
<feature type="domain" description="DNA methylase adenine-specific" evidence="2">
    <location>
        <begin position="306"/>
        <end position="485"/>
    </location>
</feature>
<gene>
    <name evidence="3" type="ORF">C1876_11710</name>
    <name evidence="4" type="ORF">DMP09_04130</name>
</gene>
<dbReference type="EMBL" id="QICC01000010">
    <property type="protein sequence ID" value="RNM42543.1"/>
    <property type="molecule type" value="Genomic_DNA"/>
</dbReference>
<dbReference type="Gene3D" id="3.40.50.150">
    <property type="entry name" value="Vaccinia Virus protein VP39"/>
    <property type="match status" value="1"/>
</dbReference>
<reference evidence="4" key="3">
    <citation type="journal article" date="2019" name="Microbiol. Resour. Announc.">
        <title>Draft Genome Sequences of Type Strains of Gordonibacter faecihominis, Paraeggerthella hongkongensis, Parvibacter caecicola,Slackia equolifaciens, Slackia faecicanis, and Slackia isoflavoniconvertens.</title>
        <authorList>
            <person name="Danylec N."/>
            <person name="Stoll D.A."/>
            <person name="Dotsch A."/>
            <person name="Huch M."/>
        </authorList>
    </citation>
    <scope>NUCLEOTIDE SEQUENCE</scope>
    <source>
        <strain evidence="4">DSM 16107</strain>
    </source>
</reference>
<feature type="coiled-coil region" evidence="1">
    <location>
        <begin position="18"/>
        <end position="45"/>
    </location>
</feature>
<dbReference type="SUPFAM" id="SSF53335">
    <property type="entry name" value="S-adenosyl-L-methionine-dependent methyltransferases"/>
    <property type="match status" value="1"/>
</dbReference>
<name>A0A3N0IZX3_9ACTN</name>
<dbReference type="GO" id="GO:0008170">
    <property type="term" value="F:N-methyltransferase activity"/>
    <property type="evidence" value="ECO:0007669"/>
    <property type="project" value="InterPro"/>
</dbReference>
<dbReference type="Proteomes" id="UP000253817">
    <property type="component" value="Unassembled WGS sequence"/>
</dbReference>
<protein>
    <recommendedName>
        <fullName evidence="2">DNA methylase adenine-specific domain-containing protein</fullName>
    </recommendedName>
</protein>
<keyword evidence="1" id="KW-0175">Coiled coil</keyword>
<dbReference type="AlphaFoldDB" id="A0A3N0IZX3"/>
<reference evidence="6" key="2">
    <citation type="submission" date="2018-05" db="EMBL/GenBank/DDBJ databases">
        <title>Genome Sequencing of selected type strains of the family Eggerthellaceae.</title>
        <authorList>
            <person name="Danylec N."/>
            <person name="Stoll D.A."/>
            <person name="Doetsch A."/>
            <person name="Huch M."/>
        </authorList>
    </citation>
    <scope>NUCLEOTIDE SEQUENCE [LARGE SCALE GENOMIC DNA]</scope>
    <source>
        <strain evidence="6">DSM 16107</strain>
    </source>
</reference>
<evidence type="ECO:0000313" key="6">
    <source>
        <dbReference type="Proteomes" id="UP000270112"/>
    </source>
</evidence>
<evidence type="ECO:0000313" key="3">
    <source>
        <dbReference type="EMBL" id="RDB67911.1"/>
    </source>
</evidence>
<dbReference type="InterPro" id="IPR052916">
    <property type="entry name" value="Type-I_RE_MTase_Subunit"/>
</dbReference>
<keyword evidence="5" id="KW-1185">Reference proteome</keyword>
<evidence type="ECO:0000313" key="4">
    <source>
        <dbReference type="EMBL" id="RNM42543.1"/>
    </source>
</evidence>
<dbReference type="Proteomes" id="UP000270112">
    <property type="component" value="Unassembled WGS sequence"/>
</dbReference>
<dbReference type="Pfam" id="PF02384">
    <property type="entry name" value="N6_Mtase"/>
    <property type="match status" value="1"/>
</dbReference>
<dbReference type="OrthoDB" id="9784823at2"/>
<dbReference type="InterPro" id="IPR029063">
    <property type="entry name" value="SAM-dependent_MTases_sf"/>
</dbReference>
<comment type="caution">
    <text evidence="4">The sequence shown here is derived from an EMBL/GenBank/DDBJ whole genome shotgun (WGS) entry which is preliminary data.</text>
</comment>
<dbReference type="PANTHER" id="PTHR42998:SF1">
    <property type="entry name" value="TYPE I RESTRICTION ENZYME HINDI METHYLASE SUBUNIT"/>
    <property type="match status" value="1"/>
</dbReference>